<comment type="similarity">
    <text evidence="1 5">Belongs to the UDP-glycosyltransferase family.</text>
</comment>
<dbReference type="GO" id="GO:0015020">
    <property type="term" value="F:glucuronosyltransferase activity"/>
    <property type="evidence" value="ECO:0007669"/>
    <property type="project" value="UniProtKB-EC"/>
</dbReference>
<keyword evidence="7" id="KW-1185">Reference proteome</keyword>
<protein>
    <recommendedName>
        <fullName evidence="6">UDP-glucuronosyltransferase</fullName>
        <ecNumber evidence="6">2.4.1.17</ecNumber>
    </recommendedName>
</protein>
<dbReference type="InterPro" id="IPR050271">
    <property type="entry name" value="UDP-glycosyltransferase"/>
</dbReference>
<comment type="subcellular location">
    <subcellularLocation>
        <location evidence="6">Membrane</location>
        <topology evidence="6">Single-pass membrane protein</topology>
    </subcellularLocation>
</comment>
<dbReference type="PANTHER" id="PTHR48043:SF145">
    <property type="entry name" value="FI06409P-RELATED"/>
    <property type="match status" value="1"/>
</dbReference>
<name>A0A914WPZ5_9BILA</name>
<dbReference type="InterPro" id="IPR035595">
    <property type="entry name" value="UDP_glycos_trans_CS"/>
</dbReference>
<evidence type="ECO:0000313" key="8">
    <source>
        <dbReference type="WBParaSite" id="PSAMB.scaffold4826size13434.g25272.t1"/>
    </source>
</evidence>
<proteinExistence type="inferred from homology"/>
<dbReference type="AlphaFoldDB" id="A0A914WPZ5"/>
<evidence type="ECO:0000256" key="2">
    <source>
        <dbReference type="ARBA" id="ARBA00022676"/>
    </source>
</evidence>
<evidence type="ECO:0000256" key="1">
    <source>
        <dbReference type="ARBA" id="ARBA00009995"/>
    </source>
</evidence>
<reference evidence="8" key="1">
    <citation type="submission" date="2022-11" db="UniProtKB">
        <authorList>
            <consortium name="WormBaseParasite"/>
        </authorList>
    </citation>
    <scope>IDENTIFICATION</scope>
</reference>
<dbReference type="PROSITE" id="PS00375">
    <property type="entry name" value="UDPGT"/>
    <property type="match status" value="1"/>
</dbReference>
<evidence type="ECO:0000256" key="6">
    <source>
        <dbReference type="RuleBase" id="RU362059"/>
    </source>
</evidence>
<dbReference type="Pfam" id="PF00201">
    <property type="entry name" value="UDPGT"/>
    <property type="match status" value="1"/>
</dbReference>
<dbReference type="Gene3D" id="3.40.50.2000">
    <property type="entry name" value="Glycogen Phosphorylase B"/>
    <property type="match status" value="1"/>
</dbReference>
<keyword evidence="2 5" id="KW-0328">Glycosyltransferase</keyword>
<evidence type="ECO:0000256" key="5">
    <source>
        <dbReference type="RuleBase" id="RU003718"/>
    </source>
</evidence>
<accession>A0A914WPZ5</accession>
<dbReference type="WBParaSite" id="PSAMB.scaffold4826size13434.g25272.t1">
    <property type="protein sequence ID" value="PSAMB.scaffold4826size13434.g25272.t1"/>
    <property type="gene ID" value="PSAMB.scaffold4826size13434.g25272"/>
</dbReference>
<dbReference type="CDD" id="cd03784">
    <property type="entry name" value="GT1_Gtf-like"/>
    <property type="match status" value="1"/>
</dbReference>
<dbReference type="GO" id="GO:0016020">
    <property type="term" value="C:membrane"/>
    <property type="evidence" value="ECO:0007669"/>
    <property type="project" value="UniProtKB-SubCell"/>
</dbReference>
<dbReference type="Proteomes" id="UP000887566">
    <property type="component" value="Unplaced"/>
</dbReference>
<sequence>MTDEMSYSERMINLYIRYIMNKWTTIFLHQQNALFRRYFGDNFPCLMSLAQKNALVLVNGEEMFELARPISHKVIHISGIGIPEPKPLDEKLENIIAKGEKGAVYLSFGSLANCSRFPLEKKLAILEAFASFPEYQFIWKYEQPENDWHLFENYSNIHPVKWAPQVDLLNHPKMKAFITHGGMNSVTEAIHFATPMVAIPLFGDQEHNVATAVKRGVAVSIDRKKLTAETLTNALRQVLNDDSFTKNAETLAAMIAKKPMKPKKLIVKWTEFVAEFKDLSNLDLAGRDFSFINESLIFRSATPYNDALEEFLDAHETWNDVESDEWPFIVVYLAHYYLAVIYETENMRINDRNPMAALFERSSSESTAIVDLLIPALNRWDRNRPPNKQHK</sequence>
<dbReference type="EC" id="2.4.1.17" evidence="6"/>
<evidence type="ECO:0000256" key="4">
    <source>
        <dbReference type="ARBA" id="ARBA00047475"/>
    </source>
</evidence>
<keyword evidence="3 5" id="KW-0808">Transferase</keyword>
<evidence type="ECO:0000313" key="7">
    <source>
        <dbReference type="Proteomes" id="UP000887566"/>
    </source>
</evidence>
<dbReference type="FunFam" id="3.40.50.2000:FF:000021">
    <property type="entry name" value="UDP-glucuronosyltransferase"/>
    <property type="match status" value="1"/>
</dbReference>
<organism evidence="7 8">
    <name type="scientific">Plectus sambesii</name>
    <dbReference type="NCBI Taxonomy" id="2011161"/>
    <lineage>
        <taxon>Eukaryota</taxon>
        <taxon>Metazoa</taxon>
        <taxon>Ecdysozoa</taxon>
        <taxon>Nematoda</taxon>
        <taxon>Chromadorea</taxon>
        <taxon>Plectida</taxon>
        <taxon>Plectina</taxon>
        <taxon>Plectoidea</taxon>
        <taxon>Plectidae</taxon>
        <taxon>Plectus</taxon>
    </lineage>
</organism>
<dbReference type="InterPro" id="IPR002213">
    <property type="entry name" value="UDP_glucos_trans"/>
</dbReference>
<dbReference type="SUPFAM" id="SSF53756">
    <property type="entry name" value="UDP-Glycosyltransferase/glycogen phosphorylase"/>
    <property type="match status" value="1"/>
</dbReference>
<evidence type="ECO:0000256" key="3">
    <source>
        <dbReference type="ARBA" id="ARBA00022679"/>
    </source>
</evidence>
<dbReference type="PANTHER" id="PTHR48043">
    <property type="entry name" value="EG:EG0003.4 PROTEIN-RELATED"/>
    <property type="match status" value="1"/>
</dbReference>
<comment type="catalytic activity">
    <reaction evidence="4 6">
        <text>glucuronate acceptor + UDP-alpha-D-glucuronate = acceptor beta-D-glucuronoside + UDP + H(+)</text>
        <dbReference type="Rhea" id="RHEA:21032"/>
        <dbReference type="ChEBI" id="CHEBI:15378"/>
        <dbReference type="ChEBI" id="CHEBI:58052"/>
        <dbReference type="ChEBI" id="CHEBI:58223"/>
        <dbReference type="ChEBI" id="CHEBI:132367"/>
        <dbReference type="ChEBI" id="CHEBI:132368"/>
        <dbReference type="EC" id="2.4.1.17"/>
    </reaction>
</comment>